<sequence length="54" mass="5403">MAMFLAGCGGPLLNDLLPCCSEDTAARKGLAHCGASQGTLVAPASDLVLSLVWG</sequence>
<name>L8E733_HUMAN</name>
<accession>L8E733</accession>
<reference evidence="1" key="1">
    <citation type="journal article" date="2013" name="PLoS ONE">
        <title>Direct detection of alternative open reading frames translation products in human significantly expands the proteome.</title>
        <authorList>
            <person name="Vanderperre B."/>
            <person name="Lucier J.-F."/>
            <person name="Motard J."/>
            <person name="Tremblay G."/>
            <person name="Vanderperre S."/>
            <person name="Wisztorski M."/>
            <person name="Salzet M."/>
            <person name="Boisvert F.-M."/>
            <person name="Roucou X."/>
        </authorList>
    </citation>
    <scope>NUCLEOTIDE SEQUENCE</scope>
</reference>
<dbReference type="OrthoDB" id="4062651at2759"/>
<organism evidence="1">
    <name type="scientific">Homo sapiens</name>
    <name type="common">Human</name>
    <dbReference type="NCBI Taxonomy" id="9606"/>
    <lineage>
        <taxon>Eukaryota</taxon>
        <taxon>Metazoa</taxon>
        <taxon>Chordata</taxon>
        <taxon>Craniata</taxon>
        <taxon>Vertebrata</taxon>
        <taxon>Euteleostomi</taxon>
        <taxon>Mammalia</taxon>
        <taxon>Eutheria</taxon>
        <taxon>Euarchontoglires</taxon>
        <taxon>Primates</taxon>
        <taxon>Haplorrhini</taxon>
        <taxon>Catarrhini</taxon>
        <taxon>Hominidae</taxon>
        <taxon>Homo</taxon>
    </lineage>
</organism>
<dbReference type="AlphaFoldDB" id="L8E733"/>
<gene>
    <name evidence="1" type="primary">FGR</name>
</gene>
<proteinExistence type="predicted"/>
<evidence type="ECO:0000313" key="1">
    <source>
        <dbReference type="EMBL" id="CCQ43060.1"/>
    </source>
</evidence>
<dbReference type="EMBL" id="HF583563">
    <property type="protein sequence ID" value="CCQ43060.1"/>
    <property type="molecule type" value="Genomic_DNA"/>
</dbReference>
<dbReference type="ChiTaRS" id="FGR">
    <property type="organism name" value="human"/>
</dbReference>
<protein>
    <submittedName>
        <fullName evidence="1">Alternative protein FGR</fullName>
    </submittedName>
</protein>